<protein>
    <submittedName>
        <fullName evidence="1">Uncharacterized protein</fullName>
    </submittedName>
</protein>
<reference evidence="1" key="1">
    <citation type="submission" date="2023-01" db="EMBL/GenBank/DDBJ databases">
        <title>Exophiala dermititidis isolated from Cystic Fibrosis Patient.</title>
        <authorList>
            <person name="Kurbessoian T."/>
            <person name="Crocker A."/>
            <person name="Murante D."/>
            <person name="Hogan D.A."/>
            <person name="Stajich J.E."/>
        </authorList>
    </citation>
    <scope>NUCLEOTIDE SEQUENCE</scope>
    <source>
        <strain evidence="1">Ex8</strain>
    </source>
</reference>
<dbReference type="EMBL" id="JAJGCB010000016">
    <property type="protein sequence ID" value="KAJ8988827.1"/>
    <property type="molecule type" value="Genomic_DNA"/>
</dbReference>
<evidence type="ECO:0000313" key="2">
    <source>
        <dbReference type="Proteomes" id="UP001161757"/>
    </source>
</evidence>
<dbReference type="Proteomes" id="UP001161757">
    <property type="component" value="Unassembled WGS sequence"/>
</dbReference>
<dbReference type="AlphaFoldDB" id="A0AAN6ES29"/>
<accession>A0AAN6ES29</accession>
<evidence type="ECO:0000313" key="1">
    <source>
        <dbReference type="EMBL" id="KAJ8988827.1"/>
    </source>
</evidence>
<proteinExistence type="predicted"/>
<comment type="caution">
    <text evidence="1">The sequence shown here is derived from an EMBL/GenBank/DDBJ whole genome shotgun (WGS) entry which is preliminary data.</text>
</comment>
<name>A0AAN6ES29_EXODE</name>
<gene>
    <name evidence="1" type="ORF">HRR80_007033</name>
</gene>
<sequence>MRLDGNADIASLKSDASARGLVDFLLPYFDFPLLAEKIQILWKQIIWQNQDQSEVFKLRMLEPSQLSKYLATHPTPAGQLTAYLNPSPVNWSGPPFFLD</sequence>
<organism evidence="1 2">
    <name type="scientific">Exophiala dermatitidis</name>
    <name type="common">Black yeast-like fungus</name>
    <name type="synonym">Wangiella dermatitidis</name>
    <dbReference type="NCBI Taxonomy" id="5970"/>
    <lineage>
        <taxon>Eukaryota</taxon>
        <taxon>Fungi</taxon>
        <taxon>Dikarya</taxon>
        <taxon>Ascomycota</taxon>
        <taxon>Pezizomycotina</taxon>
        <taxon>Eurotiomycetes</taxon>
        <taxon>Chaetothyriomycetidae</taxon>
        <taxon>Chaetothyriales</taxon>
        <taxon>Herpotrichiellaceae</taxon>
        <taxon>Exophiala</taxon>
    </lineage>
</organism>